<name>A0A2T0PQ10_9ACTN</name>
<dbReference type="RefSeq" id="WP_106253761.1">
    <property type="nucleotide sequence ID" value="NZ_PVZC01000016.1"/>
</dbReference>
<proteinExistence type="predicted"/>
<evidence type="ECO:0000313" key="3">
    <source>
        <dbReference type="Proteomes" id="UP000237846"/>
    </source>
</evidence>
<feature type="transmembrane region" description="Helical" evidence="1">
    <location>
        <begin position="47"/>
        <end position="71"/>
    </location>
</feature>
<feature type="transmembrane region" description="Helical" evidence="1">
    <location>
        <begin position="117"/>
        <end position="134"/>
    </location>
</feature>
<evidence type="ECO:0000313" key="2">
    <source>
        <dbReference type="EMBL" id="PRX90806.1"/>
    </source>
</evidence>
<comment type="caution">
    <text evidence="2">The sequence shown here is derived from an EMBL/GenBank/DDBJ whole genome shotgun (WGS) entry which is preliminary data.</text>
</comment>
<feature type="transmembrane region" description="Helical" evidence="1">
    <location>
        <begin position="140"/>
        <end position="161"/>
    </location>
</feature>
<dbReference type="Pfam" id="PF10935">
    <property type="entry name" value="DUF2637"/>
    <property type="match status" value="1"/>
</dbReference>
<protein>
    <submittedName>
        <fullName evidence="2">Uncharacterized protein DUF2637</fullName>
    </submittedName>
</protein>
<keyword evidence="1" id="KW-1133">Transmembrane helix</keyword>
<dbReference type="AlphaFoldDB" id="A0A2T0PQ10"/>
<accession>A0A2T0PQ10</accession>
<dbReference type="InterPro" id="IPR021235">
    <property type="entry name" value="DUF2637"/>
</dbReference>
<evidence type="ECO:0000256" key="1">
    <source>
        <dbReference type="SAM" id="Phobius"/>
    </source>
</evidence>
<keyword evidence="1" id="KW-0472">Membrane</keyword>
<feature type="transmembrane region" description="Helical" evidence="1">
    <location>
        <begin position="83"/>
        <end position="105"/>
    </location>
</feature>
<organism evidence="2 3">
    <name type="scientific">Allonocardiopsis opalescens</name>
    <dbReference type="NCBI Taxonomy" id="1144618"/>
    <lineage>
        <taxon>Bacteria</taxon>
        <taxon>Bacillati</taxon>
        <taxon>Actinomycetota</taxon>
        <taxon>Actinomycetes</taxon>
        <taxon>Streptosporangiales</taxon>
        <taxon>Allonocardiopsis</taxon>
    </lineage>
</organism>
<reference evidence="2 3" key="1">
    <citation type="submission" date="2018-03" db="EMBL/GenBank/DDBJ databases">
        <title>Genomic Encyclopedia of Archaeal and Bacterial Type Strains, Phase II (KMG-II): from individual species to whole genera.</title>
        <authorList>
            <person name="Goeker M."/>
        </authorList>
    </citation>
    <scope>NUCLEOTIDE SEQUENCE [LARGE SCALE GENOMIC DNA]</scope>
    <source>
        <strain evidence="2 3">DSM 45601</strain>
    </source>
</reference>
<dbReference type="OrthoDB" id="4333663at2"/>
<sequence>MSDFVFSLPPAILAVLTVAAVAVPALVVWLVWRSVSEMAKRFAKGGTTALLAFFVAVTMALSASGLIGFGYGEMGLDGWLTPLSVAVFLALDGAALAIARSVWLLNRDGKSAGVHRAFMWVLVAASAWFNWVHAPEVFAAQAAYALFPVSAAVLFELILAARRKADEVIDRRIGVERWLHPVEMVRVRWLLAADAQLAADVATRRVRVQAAANSLYRVRQMAGAPAPFGLGWVMPGIYRRAVRAAQAAAARADFADPLAAAEVVRQLQVLTLVERFAGADYRTPHEARDLVANLITPANLGVGGGADEVGLYAEFRAILAGVGLDAAPAERPHLAVVAEQPPTPANHGGGAVEPGPTAPAWSLEEAAAAVDWGAVPAEEVGGLVADLAADFVTDRQDSGAPAWGAGKTFARALLAAGCPLSDRQLRDYVKRAQRDLESTGS</sequence>
<keyword evidence="1" id="KW-0812">Transmembrane</keyword>
<keyword evidence="3" id="KW-1185">Reference proteome</keyword>
<feature type="transmembrane region" description="Helical" evidence="1">
    <location>
        <begin position="12"/>
        <end position="35"/>
    </location>
</feature>
<gene>
    <name evidence="2" type="ORF">CLV72_1162</name>
</gene>
<dbReference type="EMBL" id="PVZC01000016">
    <property type="protein sequence ID" value="PRX90806.1"/>
    <property type="molecule type" value="Genomic_DNA"/>
</dbReference>
<dbReference type="Proteomes" id="UP000237846">
    <property type="component" value="Unassembled WGS sequence"/>
</dbReference>